<keyword evidence="7 10" id="KW-0472">Membrane</keyword>
<comment type="caution">
    <text evidence="14">The sequence shown here is derived from an EMBL/GenBank/DDBJ whole genome shotgun (WGS) entry which is preliminary data.</text>
</comment>
<keyword evidence="3 10" id="KW-1134">Transmembrane beta strand</keyword>
<reference evidence="14" key="2">
    <citation type="submission" date="2020-09" db="EMBL/GenBank/DDBJ databases">
        <authorList>
            <person name="Sun Q."/>
            <person name="Zhou Y."/>
        </authorList>
    </citation>
    <scope>NUCLEOTIDE SEQUENCE</scope>
    <source>
        <strain evidence="14">CGMCC 1.15763</strain>
    </source>
</reference>
<dbReference type="InterPro" id="IPR012910">
    <property type="entry name" value="Plug_dom"/>
</dbReference>
<proteinExistence type="inferred from homology"/>
<evidence type="ECO:0000313" key="15">
    <source>
        <dbReference type="Proteomes" id="UP000633278"/>
    </source>
</evidence>
<gene>
    <name evidence="14" type="primary">btuB</name>
    <name evidence="14" type="ORF">GCM10011416_16810</name>
</gene>
<dbReference type="InterPro" id="IPR000531">
    <property type="entry name" value="Beta-barrel_TonB"/>
</dbReference>
<evidence type="ECO:0000256" key="6">
    <source>
        <dbReference type="ARBA" id="ARBA00023077"/>
    </source>
</evidence>
<keyword evidence="5" id="KW-0732">Signal</keyword>
<accession>A0A917ME72</accession>
<organism evidence="14 15">
    <name type="scientific">Polaribacter pacificus</name>
    <dbReference type="NCBI Taxonomy" id="1775173"/>
    <lineage>
        <taxon>Bacteria</taxon>
        <taxon>Pseudomonadati</taxon>
        <taxon>Bacteroidota</taxon>
        <taxon>Flavobacteriia</taxon>
        <taxon>Flavobacteriales</taxon>
        <taxon>Flavobacteriaceae</taxon>
    </lineage>
</organism>
<evidence type="ECO:0000256" key="2">
    <source>
        <dbReference type="ARBA" id="ARBA00022448"/>
    </source>
</evidence>
<comment type="subcellular location">
    <subcellularLocation>
        <location evidence="1 10">Cell outer membrane</location>
        <topology evidence="1 10">Multi-pass membrane protein</topology>
    </subcellularLocation>
</comment>
<dbReference type="InterPro" id="IPR039426">
    <property type="entry name" value="TonB-dep_rcpt-like"/>
</dbReference>
<keyword evidence="8" id="KW-0675">Receptor</keyword>
<evidence type="ECO:0000256" key="4">
    <source>
        <dbReference type="ARBA" id="ARBA00022692"/>
    </source>
</evidence>
<evidence type="ECO:0000256" key="1">
    <source>
        <dbReference type="ARBA" id="ARBA00004571"/>
    </source>
</evidence>
<feature type="domain" description="TonB-dependent receptor-like beta-barrel" evidence="12">
    <location>
        <begin position="230"/>
        <end position="611"/>
    </location>
</feature>
<keyword evidence="15" id="KW-1185">Reference proteome</keyword>
<dbReference type="PANTHER" id="PTHR30069">
    <property type="entry name" value="TONB-DEPENDENT OUTER MEMBRANE RECEPTOR"/>
    <property type="match status" value="1"/>
</dbReference>
<comment type="similarity">
    <text evidence="10 11">Belongs to the TonB-dependent receptor family.</text>
</comment>
<dbReference type="Gene3D" id="2.170.130.10">
    <property type="entry name" value="TonB-dependent receptor, plug domain"/>
    <property type="match status" value="1"/>
</dbReference>
<keyword evidence="4 10" id="KW-0812">Transmembrane</keyword>
<keyword evidence="2 10" id="KW-0813">Transport</keyword>
<evidence type="ECO:0000313" key="14">
    <source>
        <dbReference type="EMBL" id="GGG99160.1"/>
    </source>
</evidence>
<evidence type="ECO:0000256" key="11">
    <source>
        <dbReference type="RuleBase" id="RU003357"/>
    </source>
</evidence>
<evidence type="ECO:0000256" key="10">
    <source>
        <dbReference type="PROSITE-ProRule" id="PRU01360"/>
    </source>
</evidence>
<name>A0A917ME72_9FLAO</name>
<reference evidence="14" key="1">
    <citation type="journal article" date="2014" name="Int. J. Syst. Evol. Microbiol.">
        <title>Complete genome sequence of Corynebacterium casei LMG S-19264T (=DSM 44701T), isolated from a smear-ripened cheese.</title>
        <authorList>
            <consortium name="US DOE Joint Genome Institute (JGI-PGF)"/>
            <person name="Walter F."/>
            <person name="Albersmeier A."/>
            <person name="Kalinowski J."/>
            <person name="Ruckert C."/>
        </authorList>
    </citation>
    <scope>NUCLEOTIDE SEQUENCE</scope>
    <source>
        <strain evidence="14">CGMCC 1.15763</strain>
    </source>
</reference>
<dbReference type="Pfam" id="PF07715">
    <property type="entry name" value="Plug"/>
    <property type="match status" value="1"/>
</dbReference>
<keyword evidence="9 10" id="KW-0998">Cell outer membrane</keyword>
<dbReference type="PROSITE" id="PS52016">
    <property type="entry name" value="TONB_DEPENDENT_REC_3"/>
    <property type="match status" value="1"/>
</dbReference>
<evidence type="ECO:0000256" key="8">
    <source>
        <dbReference type="ARBA" id="ARBA00023170"/>
    </source>
</evidence>
<dbReference type="GO" id="GO:0015344">
    <property type="term" value="F:siderophore uptake transmembrane transporter activity"/>
    <property type="evidence" value="ECO:0007669"/>
    <property type="project" value="TreeGrafter"/>
</dbReference>
<dbReference type="Gene3D" id="2.40.170.20">
    <property type="entry name" value="TonB-dependent receptor, beta-barrel domain"/>
    <property type="match status" value="1"/>
</dbReference>
<dbReference type="SUPFAM" id="SSF56935">
    <property type="entry name" value="Porins"/>
    <property type="match status" value="1"/>
</dbReference>
<dbReference type="InterPro" id="IPR036942">
    <property type="entry name" value="Beta-barrel_TonB_sf"/>
</dbReference>
<evidence type="ECO:0000259" key="12">
    <source>
        <dbReference type="Pfam" id="PF00593"/>
    </source>
</evidence>
<dbReference type="RefSeq" id="WP_188598878.1">
    <property type="nucleotide sequence ID" value="NZ_BMJW01000002.1"/>
</dbReference>
<evidence type="ECO:0000259" key="13">
    <source>
        <dbReference type="Pfam" id="PF07715"/>
    </source>
</evidence>
<dbReference type="InterPro" id="IPR037066">
    <property type="entry name" value="Plug_dom_sf"/>
</dbReference>
<dbReference type="Pfam" id="PF00593">
    <property type="entry name" value="TonB_dep_Rec_b-barrel"/>
    <property type="match status" value="1"/>
</dbReference>
<dbReference type="GO" id="GO:0044718">
    <property type="term" value="P:siderophore transmembrane transport"/>
    <property type="evidence" value="ECO:0007669"/>
    <property type="project" value="TreeGrafter"/>
</dbReference>
<keyword evidence="6 11" id="KW-0798">TonB box</keyword>
<dbReference type="EMBL" id="BMJW01000002">
    <property type="protein sequence ID" value="GGG99160.1"/>
    <property type="molecule type" value="Genomic_DNA"/>
</dbReference>
<dbReference type="AlphaFoldDB" id="A0A917ME72"/>
<evidence type="ECO:0000256" key="5">
    <source>
        <dbReference type="ARBA" id="ARBA00022729"/>
    </source>
</evidence>
<sequence length="637" mass="70840">MKKNLFVASAIAFGISCVQVTAQQKQEKNLKLDEVVISATKFSLSKEKVGKVIIKITQEQIKNNAGKTVSQLLNNLVGIEVKGADSNQGGIRGTYIRGGRDRQILVLIDGIPVSDPTGINQEFDFRLLSLDQIDSIEVLKGASSSMYGSGAATGVINIILKKSAKQSISGSYSLNLSTNNTAESTNSRLSSSKQQVNINGTVNDFSYLSSLSYSKSSGLSAAKSQVASTVFEEDDYNSVHGLLKLGYRLNTAFNIESTFNYDDFNYDYDGGSYVDNILNRGSNKQLRVSLKPQYTYDNGSAYLLASFNSIKRSLNTSNYEGKSVQLDAVNKYDFSENFQLIGGLNYQAHNNQTDTPYGAISSDLANFNTFDVYATAVVSLQNNLTLNFGGRINTHSNYGNYTVYHINPSYELFSSDKSSLKLLSSYSTAFIAPSLYQLFSDYGNLDLQPETNETFEAGFEGSFGDWIQYNAVYFSRTEENAIIFNSLSTAPWGQYGNANTTIKAKGFEAFASIYPHKQIEFSVGYTYTDKDFENDYIPKNKITASLEVQPIENGYVSVSYRNVGKRMGRYYDATTFQTVEKNLESFNIVDLSANYSIYKERLMFTGGINNIFNEDYEETIGYSTRGRNYNLGLRFYF</sequence>
<dbReference type="GO" id="GO:0009279">
    <property type="term" value="C:cell outer membrane"/>
    <property type="evidence" value="ECO:0007669"/>
    <property type="project" value="UniProtKB-SubCell"/>
</dbReference>
<dbReference type="Proteomes" id="UP000633278">
    <property type="component" value="Unassembled WGS sequence"/>
</dbReference>
<dbReference type="PROSITE" id="PS51257">
    <property type="entry name" value="PROKAR_LIPOPROTEIN"/>
    <property type="match status" value="1"/>
</dbReference>
<evidence type="ECO:0000256" key="3">
    <source>
        <dbReference type="ARBA" id="ARBA00022452"/>
    </source>
</evidence>
<evidence type="ECO:0000256" key="9">
    <source>
        <dbReference type="ARBA" id="ARBA00023237"/>
    </source>
</evidence>
<protein>
    <submittedName>
        <fullName evidence="14">Vitamin B12 transporter BtuB</fullName>
    </submittedName>
</protein>
<feature type="domain" description="TonB-dependent receptor plug" evidence="13">
    <location>
        <begin position="47"/>
        <end position="155"/>
    </location>
</feature>
<evidence type="ECO:0000256" key="7">
    <source>
        <dbReference type="ARBA" id="ARBA00023136"/>
    </source>
</evidence>
<dbReference type="PANTHER" id="PTHR30069:SF29">
    <property type="entry name" value="HEMOGLOBIN AND HEMOGLOBIN-HAPTOGLOBIN-BINDING PROTEIN 1-RELATED"/>
    <property type="match status" value="1"/>
</dbReference>